<evidence type="ECO:0000313" key="2">
    <source>
        <dbReference type="EMBL" id="TDS77269.1"/>
    </source>
</evidence>
<comment type="caution">
    <text evidence="2">The sequence shown here is derived from an EMBL/GenBank/DDBJ whole genome shotgun (WGS) entry which is preliminary data.</text>
</comment>
<dbReference type="RefSeq" id="WP_246018079.1">
    <property type="nucleotide sequence ID" value="NZ_BAAARP010000002.1"/>
</dbReference>
<dbReference type="Proteomes" id="UP000295344">
    <property type="component" value="Unassembled WGS sequence"/>
</dbReference>
<reference evidence="2 3" key="1">
    <citation type="submission" date="2019-03" db="EMBL/GenBank/DDBJ databases">
        <title>Genomic Encyclopedia of Archaeal and Bacterial Type Strains, Phase II (KMG-II): from individual species to whole genera.</title>
        <authorList>
            <person name="Goeker M."/>
        </authorList>
    </citation>
    <scope>NUCLEOTIDE SEQUENCE [LARGE SCALE GENOMIC DNA]</scope>
    <source>
        <strain evidence="2 3">DSM 24782</strain>
    </source>
</reference>
<accession>A0A4R7FLL8</accession>
<sequence>MLRQGASTHFEAPFLFLLLGRERALLLDTGATADPEVLPLRATIDHLLATWVERNGVEGSYPLVVAHSHAHDDHVAGDGQFADRSDTTVLGHDAAAVAGFFGFDDGRAAFELGGRTLEVLATPGHEAAAITVFDPMTGWLLTGDIVYPGRLYIEDDVAFARSLDVLVEFARTRPVTAVLGCHVEMSTATGVDFPAGTIEQPDELPLALAPERLEAIRGAAHQAIGRPGRHVLDDVVLVNRV</sequence>
<dbReference type="PANTHER" id="PTHR42951:SF4">
    <property type="entry name" value="ACYL-COENZYME A THIOESTERASE MBLAC2"/>
    <property type="match status" value="1"/>
</dbReference>
<evidence type="ECO:0000259" key="1">
    <source>
        <dbReference type="SMART" id="SM00849"/>
    </source>
</evidence>
<gene>
    <name evidence="2" type="ORF">CLV52_2212</name>
</gene>
<proteinExistence type="predicted"/>
<organism evidence="2 3">
    <name type="scientific">Amnibacterium kyonggiense</name>
    <dbReference type="NCBI Taxonomy" id="595671"/>
    <lineage>
        <taxon>Bacteria</taxon>
        <taxon>Bacillati</taxon>
        <taxon>Actinomycetota</taxon>
        <taxon>Actinomycetes</taxon>
        <taxon>Micrococcales</taxon>
        <taxon>Microbacteriaceae</taxon>
        <taxon>Amnibacterium</taxon>
    </lineage>
</organism>
<dbReference type="PANTHER" id="PTHR42951">
    <property type="entry name" value="METALLO-BETA-LACTAMASE DOMAIN-CONTAINING"/>
    <property type="match status" value="1"/>
</dbReference>
<protein>
    <submittedName>
        <fullName evidence="2">Glyoxylase-like metal-dependent hydrolase (Beta-lactamase superfamily II)</fullName>
    </submittedName>
</protein>
<keyword evidence="3" id="KW-1185">Reference proteome</keyword>
<keyword evidence="2" id="KW-0378">Hydrolase</keyword>
<dbReference type="Gene3D" id="3.60.15.10">
    <property type="entry name" value="Ribonuclease Z/Hydroxyacylglutathione hydrolase-like"/>
    <property type="match status" value="1"/>
</dbReference>
<dbReference type="GO" id="GO:0016787">
    <property type="term" value="F:hydrolase activity"/>
    <property type="evidence" value="ECO:0007669"/>
    <property type="project" value="UniProtKB-KW"/>
</dbReference>
<evidence type="ECO:0000313" key="3">
    <source>
        <dbReference type="Proteomes" id="UP000295344"/>
    </source>
</evidence>
<dbReference type="SMART" id="SM00849">
    <property type="entry name" value="Lactamase_B"/>
    <property type="match status" value="1"/>
</dbReference>
<name>A0A4R7FLL8_9MICO</name>
<feature type="domain" description="Metallo-beta-lactamase" evidence="1">
    <location>
        <begin position="12"/>
        <end position="182"/>
    </location>
</feature>
<dbReference type="InterPro" id="IPR001279">
    <property type="entry name" value="Metallo-B-lactamas"/>
</dbReference>
<dbReference type="EMBL" id="SOAM01000002">
    <property type="protein sequence ID" value="TDS77269.1"/>
    <property type="molecule type" value="Genomic_DNA"/>
</dbReference>
<dbReference type="InterPro" id="IPR050855">
    <property type="entry name" value="NDM-1-like"/>
</dbReference>
<dbReference type="SUPFAM" id="SSF56281">
    <property type="entry name" value="Metallo-hydrolase/oxidoreductase"/>
    <property type="match status" value="1"/>
</dbReference>
<dbReference type="Pfam" id="PF00753">
    <property type="entry name" value="Lactamase_B"/>
    <property type="match status" value="1"/>
</dbReference>
<dbReference type="AlphaFoldDB" id="A0A4R7FLL8"/>
<dbReference type="InterPro" id="IPR036866">
    <property type="entry name" value="RibonucZ/Hydroxyglut_hydro"/>
</dbReference>